<dbReference type="GO" id="GO:0004222">
    <property type="term" value="F:metalloendopeptidase activity"/>
    <property type="evidence" value="ECO:0007669"/>
    <property type="project" value="InterPro"/>
</dbReference>
<dbReference type="GO" id="GO:0030198">
    <property type="term" value="P:extracellular matrix organization"/>
    <property type="evidence" value="ECO:0007669"/>
    <property type="project" value="TreeGrafter"/>
</dbReference>
<dbReference type="Proteomes" id="UP001432322">
    <property type="component" value="Unassembled WGS sequence"/>
</dbReference>
<name>A0AAV5WMY4_9BILA</name>
<keyword evidence="17" id="KW-1185">Reference proteome</keyword>
<dbReference type="SUPFAM" id="SSF50923">
    <property type="entry name" value="Hemopexin-like domain"/>
    <property type="match status" value="1"/>
</dbReference>
<sequence length="403" mass="45929">IDNRSIGGMVVSHTALFLIALYIRSSLSFPTILPCSDDGNTGCRQKRYSIEGSFWGVNRLTYKISRYSSKMSRSSLEKTMRKAFDVWEDRTNLIFIFKESGNAHINIAFYEGTHGDGENFDGPGGVLAHAFFPRYGGDVHFDDSEPWAPSKGVDGTVDLYMVATHEIGHALGLKHSSDPLAIMAEYYQEYTGGLIHLHQDDVMAMSMLYKRRNGSTLHTNDNSVTSKNPPDICKHPSIDAITVLGNGTLYAFKGDWFWRLHFDGGIEEGPKSIETHWPFESEIDDFLTDNDGDSYVFKGDKYWLLDRHGILQKGYPARINRGLSDIPDDIDAALVFHGDDIPYFFKKNKYWPYKRHGMPRHWPKNIKSIFQEVPMARIDAGLRFGHESFLFYGTKYYKLEGQR</sequence>
<keyword evidence="7" id="KW-0482">Metalloprotease</keyword>
<comment type="cofactor">
    <cofactor evidence="11">
        <name>Zn(2+)</name>
        <dbReference type="ChEBI" id="CHEBI:29105"/>
    </cofactor>
    <text evidence="11">Binds 2 Zn(2+) ions per subunit.</text>
</comment>
<comment type="similarity">
    <text evidence="1">Belongs to the peptidase M10A family.</text>
</comment>
<dbReference type="Pfam" id="PF00413">
    <property type="entry name" value="Peptidase_M10"/>
    <property type="match status" value="1"/>
</dbReference>
<feature type="binding site" evidence="11">
    <location>
        <position position="239"/>
    </location>
    <ligand>
        <name>Ca(2+)</name>
        <dbReference type="ChEBI" id="CHEBI:29108"/>
        <label>4</label>
    </ligand>
</feature>
<feature type="binding site" evidence="11">
    <location>
        <position position="136"/>
    </location>
    <ligand>
        <name>Ca(2+)</name>
        <dbReference type="ChEBI" id="CHEBI:29108"/>
        <label>2</label>
    </ligand>
</feature>
<feature type="binding site" evidence="10">
    <location>
        <position position="169"/>
    </location>
    <ligand>
        <name>Zn(2+)</name>
        <dbReference type="ChEBI" id="CHEBI:29105"/>
        <label>2</label>
        <note>catalytic</note>
    </ligand>
</feature>
<dbReference type="Gene3D" id="3.40.390.10">
    <property type="entry name" value="Collagenase (Catalytic Domain)"/>
    <property type="match status" value="1"/>
</dbReference>
<dbReference type="InterPro" id="IPR024079">
    <property type="entry name" value="MetalloPept_cat_dom_sf"/>
</dbReference>
<feature type="binding site" evidence="11">
    <location>
        <position position="333"/>
    </location>
    <ligand>
        <name>Ca(2+)</name>
        <dbReference type="ChEBI" id="CHEBI:29108"/>
        <label>5</label>
    </ligand>
</feature>
<keyword evidence="14" id="KW-0732">Signal</keyword>
<dbReference type="PIRSF" id="PIRSF001191">
    <property type="entry name" value="Peptidase_M10A_matrix"/>
    <property type="match status" value="1"/>
</dbReference>
<reference evidence="16" key="1">
    <citation type="submission" date="2023-10" db="EMBL/GenBank/DDBJ databases">
        <title>Genome assembly of Pristionchus species.</title>
        <authorList>
            <person name="Yoshida K."/>
            <person name="Sommer R.J."/>
        </authorList>
    </citation>
    <scope>NUCLEOTIDE SEQUENCE</scope>
    <source>
        <strain evidence="16">RS5133</strain>
    </source>
</reference>
<evidence type="ECO:0000256" key="9">
    <source>
        <dbReference type="PIRSR" id="PIRSR001191-1"/>
    </source>
</evidence>
<keyword evidence="6 10" id="KW-0862">Zinc</keyword>
<dbReference type="PANTHER" id="PTHR10201:SF309">
    <property type="entry name" value="PEPTIDASE METALLOPEPTIDASE DOMAIN-CONTAINING PROTEIN"/>
    <property type="match status" value="1"/>
</dbReference>
<dbReference type="InterPro" id="IPR033739">
    <property type="entry name" value="M10A_MMP"/>
</dbReference>
<dbReference type="CDD" id="cd04278">
    <property type="entry name" value="ZnMc_MMP"/>
    <property type="match status" value="1"/>
</dbReference>
<keyword evidence="11" id="KW-0106">Calcium</keyword>
<feature type="binding site" evidence="11">
    <location>
        <position position="122"/>
    </location>
    <ligand>
        <name>Ca(2+)</name>
        <dbReference type="ChEBI" id="CHEBI:29108"/>
        <label>3</label>
    </ligand>
</feature>
<gene>
    <name evidence="16" type="ORF">PFISCL1PPCAC_24045</name>
</gene>
<evidence type="ECO:0000256" key="10">
    <source>
        <dbReference type="PIRSR" id="PIRSR001191-2"/>
    </source>
</evidence>
<feature type="signal peptide" evidence="14">
    <location>
        <begin position="1"/>
        <end position="28"/>
    </location>
</feature>
<dbReference type="GO" id="GO:0005615">
    <property type="term" value="C:extracellular space"/>
    <property type="evidence" value="ECO:0007669"/>
    <property type="project" value="TreeGrafter"/>
</dbReference>
<dbReference type="InterPro" id="IPR001818">
    <property type="entry name" value="Pept_M10_metallopeptidase"/>
</dbReference>
<evidence type="ECO:0000256" key="11">
    <source>
        <dbReference type="PIRSR" id="PIRSR621190-2"/>
    </source>
</evidence>
<feature type="binding site" evidence="11">
    <location>
        <position position="121"/>
    </location>
    <ligand>
        <name>Ca(2+)</name>
        <dbReference type="ChEBI" id="CHEBI:29108"/>
        <label>3</label>
    </ligand>
</feature>
<dbReference type="GO" id="GO:0006508">
    <property type="term" value="P:proteolysis"/>
    <property type="evidence" value="ECO:0007669"/>
    <property type="project" value="UniProtKB-KW"/>
</dbReference>
<feature type="repeat" description="Hemopexin" evidence="13">
    <location>
        <begin position="280"/>
        <end position="326"/>
    </location>
</feature>
<evidence type="ECO:0000256" key="4">
    <source>
        <dbReference type="ARBA" id="ARBA00022737"/>
    </source>
</evidence>
<dbReference type="PROSITE" id="PS51642">
    <property type="entry name" value="HEMOPEXIN_2"/>
    <property type="match status" value="2"/>
</dbReference>
<evidence type="ECO:0000256" key="13">
    <source>
        <dbReference type="PROSITE-ProRule" id="PRU01011"/>
    </source>
</evidence>
<protein>
    <recommendedName>
        <fullName evidence="15">Peptidase metallopeptidase domain-containing protein</fullName>
    </recommendedName>
</protein>
<feature type="non-terminal residue" evidence="16">
    <location>
        <position position="403"/>
    </location>
</feature>
<dbReference type="SMART" id="SM00235">
    <property type="entry name" value="ZnMc"/>
    <property type="match status" value="1"/>
</dbReference>
<dbReference type="InterPro" id="IPR021190">
    <property type="entry name" value="Pept_M10A"/>
</dbReference>
<feature type="binding site" evidence="10">
    <location>
        <position position="165"/>
    </location>
    <ligand>
        <name>Zn(2+)</name>
        <dbReference type="ChEBI" id="CHEBI:29105"/>
        <label>2</label>
        <note>catalytic</note>
    </ligand>
</feature>
<dbReference type="InterPro" id="IPR018487">
    <property type="entry name" value="Hemopexin-like_repeat"/>
</dbReference>
<feature type="repeat" description="Hemopexin" evidence="13">
    <location>
        <begin position="327"/>
        <end position="373"/>
    </location>
</feature>
<dbReference type="InterPro" id="IPR036375">
    <property type="entry name" value="Hemopexin-like_dom_sf"/>
</dbReference>
<evidence type="ECO:0000256" key="8">
    <source>
        <dbReference type="ARBA" id="ARBA00023145"/>
    </source>
</evidence>
<feature type="domain" description="Peptidase metallopeptidase" evidence="15">
    <location>
        <begin position="51"/>
        <end position="211"/>
    </location>
</feature>
<evidence type="ECO:0000256" key="14">
    <source>
        <dbReference type="SAM" id="SignalP"/>
    </source>
</evidence>
<evidence type="ECO:0000256" key="2">
    <source>
        <dbReference type="ARBA" id="ARBA00022670"/>
    </source>
</evidence>
<dbReference type="CDD" id="cd00094">
    <property type="entry name" value="HX"/>
    <property type="match status" value="1"/>
</dbReference>
<evidence type="ECO:0000259" key="15">
    <source>
        <dbReference type="SMART" id="SM00235"/>
    </source>
</evidence>
<dbReference type="Gene3D" id="2.110.10.10">
    <property type="entry name" value="Hemopexin-like domain"/>
    <property type="match status" value="1"/>
</dbReference>
<dbReference type="AlphaFoldDB" id="A0AAV5WMY4"/>
<evidence type="ECO:0000256" key="6">
    <source>
        <dbReference type="ARBA" id="ARBA00022833"/>
    </source>
</evidence>
<keyword evidence="3 10" id="KW-0479">Metal-binding</keyword>
<feature type="binding site" evidence="11">
    <location>
        <position position="145"/>
    </location>
    <ligand>
        <name>Ca(2+)</name>
        <dbReference type="ChEBI" id="CHEBI:29108"/>
        <label>1</label>
    </ligand>
</feature>
<dbReference type="GO" id="GO:0031012">
    <property type="term" value="C:extracellular matrix"/>
    <property type="evidence" value="ECO:0007669"/>
    <property type="project" value="InterPro"/>
</dbReference>
<dbReference type="EMBL" id="BTSY01000006">
    <property type="protein sequence ID" value="GMT32748.1"/>
    <property type="molecule type" value="Genomic_DNA"/>
</dbReference>
<comment type="caution">
    <text evidence="16">The sequence shown here is derived from an EMBL/GenBank/DDBJ whole genome shotgun (WGS) entry which is preliminary data.</text>
</comment>
<feature type="binding site" evidence="11">
    <location>
        <position position="140"/>
    </location>
    <ligand>
        <name>Zn(2+)</name>
        <dbReference type="ChEBI" id="CHEBI:29105"/>
        <label>1</label>
    </ligand>
</feature>
<feature type="binding site" evidence="10">
    <location>
        <position position="175"/>
    </location>
    <ligand>
        <name>Zn(2+)</name>
        <dbReference type="ChEBI" id="CHEBI:29105"/>
        <label>2</label>
        <note>catalytic</note>
    </ligand>
</feature>
<comment type="cofactor">
    <cofactor evidence="11">
        <name>Ca(2+)</name>
        <dbReference type="ChEBI" id="CHEBI:29108"/>
    </cofactor>
    <text evidence="11">Can bind about 5 Ca(2+) ions per subunit.</text>
</comment>
<feature type="non-terminal residue" evidence="16">
    <location>
        <position position="1"/>
    </location>
</feature>
<feature type="binding site" evidence="11">
    <location>
        <position position="145"/>
    </location>
    <ligand>
        <name>Ca(2+)</name>
        <dbReference type="ChEBI" id="CHEBI:29108"/>
        <label>3</label>
    </ligand>
</feature>
<dbReference type="PANTHER" id="PTHR10201">
    <property type="entry name" value="MATRIX METALLOPROTEINASE"/>
    <property type="match status" value="1"/>
</dbReference>
<evidence type="ECO:0000313" key="17">
    <source>
        <dbReference type="Proteomes" id="UP001432322"/>
    </source>
</evidence>
<feature type="binding site" evidence="11">
    <location>
        <position position="129"/>
    </location>
    <ligand>
        <name>Zn(2+)</name>
        <dbReference type="ChEBI" id="CHEBI:29105"/>
        <label>1</label>
    </ligand>
</feature>
<dbReference type="Pfam" id="PF00045">
    <property type="entry name" value="Hemopexin"/>
    <property type="match status" value="2"/>
</dbReference>
<evidence type="ECO:0000256" key="7">
    <source>
        <dbReference type="ARBA" id="ARBA00023049"/>
    </source>
</evidence>
<keyword evidence="2" id="KW-0645">Protease</keyword>
<dbReference type="PRINTS" id="PR00138">
    <property type="entry name" value="MATRIXIN"/>
</dbReference>
<feature type="active site" evidence="9">
    <location>
        <position position="166"/>
    </location>
</feature>
<evidence type="ECO:0000256" key="3">
    <source>
        <dbReference type="ARBA" id="ARBA00022723"/>
    </source>
</evidence>
<dbReference type="SUPFAM" id="SSF55486">
    <property type="entry name" value="Metalloproteases ('zincins'), catalytic domain"/>
    <property type="match status" value="1"/>
</dbReference>
<evidence type="ECO:0000256" key="5">
    <source>
        <dbReference type="ARBA" id="ARBA00022801"/>
    </source>
</evidence>
<feature type="modified residue" description="Phosphotyrosine; by PKDCC" evidence="12">
    <location>
        <position position="315"/>
    </location>
</feature>
<evidence type="ECO:0000313" key="16">
    <source>
        <dbReference type="EMBL" id="GMT32748.1"/>
    </source>
</evidence>
<dbReference type="InterPro" id="IPR006026">
    <property type="entry name" value="Peptidase_Metallo"/>
</dbReference>
<dbReference type="GO" id="GO:0008270">
    <property type="term" value="F:zinc ion binding"/>
    <property type="evidence" value="ECO:0007669"/>
    <property type="project" value="InterPro"/>
</dbReference>
<accession>A0AAV5WMY4</accession>
<feature type="binding site" evidence="11">
    <location>
        <position position="114"/>
    </location>
    <ligand>
        <name>Zn(2+)</name>
        <dbReference type="ChEBI" id="CHEBI:29105"/>
        <label>1</label>
    </ligand>
</feature>
<proteinExistence type="inferred from homology"/>
<feature type="binding site" evidence="11">
    <location>
        <position position="241"/>
    </location>
    <ligand>
        <name>Ca(2+)</name>
        <dbReference type="ChEBI" id="CHEBI:29108"/>
        <label>5</label>
    </ligand>
</feature>
<evidence type="ECO:0000256" key="1">
    <source>
        <dbReference type="ARBA" id="ARBA00010370"/>
    </source>
</evidence>
<dbReference type="GO" id="GO:0030574">
    <property type="term" value="P:collagen catabolic process"/>
    <property type="evidence" value="ECO:0007669"/>
    <property type="project" value="TreeGrafter"/>
</dbReference>
<feature type="binding site" evidence="11">
    <location>
        <position position="143"/>
    </location>
    <ligand>
        <name>Ca(2+)</name>
        <dbReference type="ChEBI" id="CHEBI:29108"/>
        <label>1</label>
    </ligand>
</feature>
<keyword evidence="8" id="KW-0865">Zymogen</keyword>
<feature type="binding site" evidence="11">
    <location>
        <position position="138"/>
    </location>
    <ligand>
        <name>Ca(2+)</name>
        <dbReference type="ChEBI" id="CHEBI:29108"/>
        <label>2</label>
    </ligand>
</feature>
<evidence type="ECO:0000256" key="12">
    <source>
        <dbReference type="PIRSR" id="PIRSR621190-4"/>
    </source>
</evidence>
<feature type="binding site" evidence="11">
    <location>
        <position position="142"/>
    </location>
    <ligand>
        <name>Ca(2+)</name>
        <dbReference type="ChEBI" id="CHEBI:29108"/>
        <label>3</label>
    </ligand>
</feature>
<organism evidence="16 17">
    <name type="scientific">Pristionchus fissidentatus</name>
    <dbReference type="NCBI Taxonomy" id="1538716"/>
    <lineage>
        <taxon>Eukaryota</taxon>
        <taxon>Metazoa</taxon>
        <taxon>Ecdysozoa</taxon>
        <taxon>Nematoda</taxon>
        <taxon>Chromadorea</taxon>
        <taxon>Rhabditida</taxon>
        <taxon>Rhabditina</taxon>
        <taxon>Diplogasteromorpha</taxon>
        <taxon>Diplogasteroidea</taxon>
        <taxon>Neodiplogasteridae</taxon>
        <taxon>Pristionchus</taxon>
    </lineage>
</organism>
<dbReference type="FunFam" id="3.40.390.10:FF:000023">
    <property type="entry name" value="Matrix metalloproteinase-14 preproprotein"/>
    <property type="match status" value="1"/>
</dbReference>
<keyword evidence="5" id="KW-0378">Hydrolase</keyword>
<feature type="chain" id="PRO_5043405921" description="Peptidase metallopeptidase domain-containing protein" evidence="14">
    <location>
        <begin position="29"/>
        <end position="403"/>
    </location>
</feature>
<feature type="binding site" evidence="11">
    <location>
        <position position="183"/>
    </location>
    <ligand>
        <name>Zn(2+)</name>
        <dbReference type="ChEBI" id="CHEBI:29105"/>
        <label>2</label>
        <note>catalytic</note>
    </ligand>
</feature>
<dbReference type="InterPro" id="IPR000585">
    <property type="entry name" value="Hemopexin-like_dom"/>
</dbReference>
<feature type="binding site" evidence="11">
    <location>
        <position position="116"/>
    </location>
    <ligand>
        <name>Zn(2+)</name>
        <dbReference type="ChEBI" id="CHEBI:29105"/>
        <label>1</label>
    </ligand>
</feature>
<feature type="binding site" evidence="11">
    <location>
        <position position="379"/>
    </location>
    <ligand>
        <name>Ca(2+)</name>
        <dbReference type="ChEBI" id="CHEBI:29108"/>
        <label>4</label>
    </ligand>
</feature>
<keyword evidence="4" id="KW-0677">Repeat</keyword>
<feature type="binding site" evidence="11">
    <location>
        <position position="284"/>
    </location>
    <ligand>
        <name>Ca(2+)</name>
        <dbReference type="ChEBI" id="CHEBI:29108"/>
        <label>4</label>
    </ligand>
</feature>
<dbReference type="SMART" id="SM00120">
    <property type="entry name" value="HX"/>
    <property type="match status" value="3"/>
</dbReference>